<feature type="chain" id="PRO_5047400791" evidence="1">
    <location>
        <begin position="23"/>
        <end position="118"/>
    </location>
</feature>
<feature type="signal peptide" evidence="1">
    <location>
        <begin position="1"/>
        <end position="22"/>
    </location>
</feature>
<keyword evidence="1" id="KW-0732">Signal</keyword>
<reference evidence="2" key="2">
    <citation type="submission" date="2021-08" db="EMBL/GenBank/DDBJ databases">
        <authorList>
            <person name="Tani A."/>
            <person name="Ola A."/>
            <person name="Ogura Y."/>
            <person name="Katsura K."/>
            <person name="Hayashi T."/>
        </authorList>
    </citation>
    <scope>NUCLEOTIDE SEQUENCE</scope>
    <source>
        <strain evidence="2">DSM 17168</strain>
    </source>
</reference>
<name>A0ABQ4SL42_9HYPH</name>
<dbReference type="EMBL" id="BPQQ01000058">
    <property type="protein sequence ID" value="GJE02618.1"/>
    <property type="molecule type" value="Genomic_DNA"/>
</dbReference>
<dbReference type="RefSeq" id="WP_238239359.1">
    <property type="nucleotide sequence ID" value="NZ_BPQQ01000058.1"/>
</dbReference>
<accession>A0ABQ4SL42</accession>
<organism evidence="2 3">
    <name type="scientific">Methylobacterium isbiliense</name>
    <dbReference type="NCBI Taxonomy" id="315478"/>
    <lineage>
        <taxon>Bacteria</taxon>
        <taxon>Pseudomonadati</taxon>
        <taxon>Pseudomonadota</taxon>
        <taxon>Alphaproteobacteria</taxon>
        <taxon>Hyphomicrobiales</taxon>
        <taxon>Methylobacteriaceae</taxon>
        <taxon>Methylobacterium</taxon>
    </lineage>
</organism>
<evidence type="ECO:0000313" key="3">
    <source>
        <dbReference type="Proteomes" id="UP001055153"/>
    </source>
</evidence>
<evidence type="ECO:0000256" key="1">
    <source>
        <dbReference type="SAM" id="SignalP"/>
    </source>
</evidence>
<gene>
    <name evidence="2" type="ORF">GMJLKIPL_4567</name>
</gene>
<proteinExistence type="predicted"/>
<comment type="caution">
    <text evidence="2">The sequence shown here is derived from an EMBL/GenBank/DDBJ whole genome shotgun (WGS) entry which is preliminary data.</text>
</comment>
<dbReference type="Proteomes" id="UP001055153">
    <property type="component" value="Unassembled WGS sequence"/>
</dbReference>
<protein>
    <submittedName>
        <fullName evidence="2">Uncharacterized protein</fullName>
    </submittedName>
</protein>
<sequence length="118" mass="14753">MRIRPLMLALCLLVGLCGWAAASPLLPRAAATVALDQPSGVETARWRRHRHWRHRRHWRRHHHYRRHWHHRRHWHRRYHHRRHWHRRHTHRLHAPRTLRFSRPAAMRTWIEPRPAAGR</sequence>
<evidence type="ECO:0000313" key="2">
    <source>
        <dbReference type="EMBL" id="GJE02618.1"/>
    </source>
</evidence>
<keyword evidence="3" id="KW-1185">Reference proteome</keyword>
<reference evidence="2" key="1">
    <citation type="journal article" date="2021" name="Front. Microbiol.">
        <title>Comprehensive Comparative Genomics and Phenotyping of Methylobacterium Species.</title>
        <authorList>
            <person name="Alessa O."/>
            <person name="Ogura Y."/>
            <person name="Fujitani Y."/>
            <person name="Takami H."/>
            <person name="Hayashi T."/>
            <person name="Sahin N."/>
            <person name="Tani A."/>
        </authorList>
    </citation>
    <scope>NUCLEOTIDE SEQUENCE</scope>
    <source>
        <strain evidence="2">DSM 17168</strain>
    </source>
</reference>